<proteinExistence type="predicted"/>
<sequence>MGALFADINVHEGSEVRITFDEDLWPERKEPVSALAVATLLGIRVEQEMYFRELPFAWPGLGEHTFSTVEYTEMMLKAYASQRADNSVELPTTRKLKAVGNASAAFVLKQQFFDQSDEFSSRVGL</sequence>
<evidence type="ECO:0000313" key="1">
    <source>
        <dbReference type="EMBL" id="MBI1492790.1"/>
    </source>
</evidence>
<organism evidence="1 2">
    <name type="scientific">Halocynthiibacter styelae</name>
    <dbReference type="NCBI Taxonomy" id="2761955"/>
    <lineage>
        <taxon>Bacteria</taxon>
        <taxon>Pseudomonadati</taxon>
        <taxon>Pseudomonadota</taxon>
        <taxon>Alphaproteobacteria</taxon>
        <taxon>Rhodobacterales</taxon>
        <taxon>Paracoccaceae</taxon>
        <taxon>Halocynthiibacter</taxon>
    </lineage>
</organism>
<dbReference type="AlphaFoldDB" id="A0A8J7IW25"/>
<name>A0A8J7IW25_9RHOB</name>
<dbReference type="RefSeq" id="WP_228847687.1">
    <property type="nucleotide sequence ID" value="NZ_JADCKQ010000002.1"/>
</dbReference>
<accession>A0A8J7IW25</accession>
<reference evidence="1" key="1">
    <citation type="submission" date="2020-10" db="EMBL/GenBank/DDBJ databases">
        <title>Paenihalocynthiibacter styelae gen. nov., sp. nov., isolated from stalked sea squirt Styela clava.</title>
        <authorList>
            <person name="Kim Y.-O."/>
            <person name="Yoon J.-H."/>
        </authorList>
    </citation>
    <scope>NUCLEOTIDE SEQUENCE</scope>
    <source>
        <strain evidence="1">MYP1-1</strain>
    </source>
</reference>
<dbReference type="EMBL" id="JADCKQ010000002">
    <property type="protein sequence ID" value="MBI1492790.1"/>
    <property type="molecule type" value="Genomic_DNA"/>
</dbReference>
<gene>
    <name evidence="1" type="ORF">H1D41_03970</name>
</gene>
<keyword evidence="2" id="KW-1185">Reference proteome</keyword>
<evidence type="ECO:0000313" key="2">
    <source>
        <dbReference type="Proteomes" id="UP000640583"/>
    </source>
</evidence>
<dbReference type="Proteomes" id="UP000640583">
    <property type="component" value="Unassembled WGS sequence"/>
</dbReference>
<protein>
    <submittedName>
        <fullName evidence="1">Uncharacterized protein</fullName>
    </submittedName>
</protein>
<comment type="caution">
    <text evidence="1">The sequence shown here is derived from an EMBL/GenBank/DDBJ whole genome shotgun (WGS) entry which is preliminary data.</text>
</comment>